<gene>
    <name evidence="1" type="ORF">WJX84_012345</name>
</gene>
<protein>
    <submittedName>
        <fullName evidence="1">Uncharacterized protein</fullName>
    </submittedName>
</protein>
<dbReference type="Proteomes" id="UP001485043">
    <property type="component" value="Unassembled WGS sequence"/>
</dbReference>
<reference evidence="1 2" key="1">
    <citation type="journal article" date="2024" name="Nat. Commun.">
        <title>Phylogenomics reveals the evolutionary origins of lichenization in chlorophyte algae.</title>
        <authorList>
            <person name="Puginier C."/>
            <person name="Libourel C."/>
            <person name="Otte J."/>
            <person name="Skaloud P."/>
            <person name="Haon M."/>
            <person name="Grisel S."/>
            <person name="Petersen M."/>
            <person name="Berrin J.G."/>
            <person name="Delaux P.M."/>
            <person name="Dal Grande F."/>
            <person name="Keller J."/>
        </authorList>
    </citation>
    <scope>NUCLEOTIDE SEQUENCE [LARGE SCALE GENOMIC DNA]</scope>
    <source>
        <strain evidence="1 2">SAG 2523</strain>
    </source>
</reference>
<dbReference type="InterPro" id="IPR015943">
    <property type="entry name" value="WD40/YVTN_repeat-like_dom_sf"/>
</dbReference>
<keyword evidence="2" id="KW-1185">Reference proteome</keyword>
<organism evidence="1 2">
    <name type="scientific">Apatococcus fuscideae</name>
    <dbReference type="NCBI Taxonomy" id="2026836"/>
    <lineage>
        <taxon>Eukaryota</taxon>
        <taxon>Viridiplantae</taxon>
        <taxon>Chlorophyta</taxon>
        <taxon>core chlorophytes</taxon>
        <taxon>Trebouxiophyceae</taxon>
        <taxon>Chlorellales</taxon>
        <taxon>Chlorellaceae</taxon>
        <taxon>Apatococcus</taxon>
    </lineage>
</organism>
<dbReference type="Gene3D" id="2.130.10.10">
    <property type="entry name" value="YVTN repeat-like/Quinoprotein amine dehydrogenase"/>
    <property type="match status" value="1"/>
</dbReference>
<name>A0AAW1TH74_9CHLO</name>
<comment type="caution">
    <text evidence="1">The sequence shown here is derived from an EMBL/GenBank/DDBJ whole genome shotgun (WGS) entry which is preliminary data.</text>
</comment>
<evidence type="ECO:0000313" key="2">
    <source>
        <dbReference type="Proteomes" id="UP001485043"/>
    </source>
</evidence>
<dbReference type="AlphaFoldDB" id="A0AAW1TH74"/>
<sequence>MGTLEVHPASDGALLHSKAAIGHLRIQWCLKQPILAPLGVHATRIRVENSGTKSRGSQLSILNIATGLGMTTRLHEPGELFHLNWSPDGSLIACGFDSLESGLSSVVVADARTGQLVATLKRIDFQDAHMIPCECFWLEACSQLGLFVPSTGAILRLSRAQPSADVGQAAGAASLGWDWDKWQPHAPLPQSNQVRHVCCGRVLAIV</sequence>
<dbReference type="EMBL" id="JALJOV010000072">
    <property type="protein sequence ID" value="KAK9867659.1"/>
    <property type="molecule type" value="Genomic_DNA"/>
</dbReference>
<accession>A0AAW1TH74</accession>
<evidence type="ECO:0000313" key="1">
    <source>
        <dbReference type="EMBL" id="KAK9867659.1"/>
    </source>
</evidence>
<proteinExistence type="predicted"/>
<dbReference type="SUPFAM" id="SSF69322">
    <property type="entry name" value="Tricorn protease domain 2"/>
    <property type="match status" value="1"/>
</dbReference>